<gene>
    <name evidence="8" type="ORF">GR183_03415</name>
</gene>
<comment type="catalytic activity">
    <reaction evidence="5">
        <text>siroheme + 2 H(+) = 12,18-didecarboxysiroheme + 2 CO2</text>
        <dbReference type="Rhea" id="RHEA:19093"/>
        <dbReference type="ChEBI" id="CHEBI:15378"/>
        <dbReference type="ChEBI" id="CHEBI:16526"/>
        <dbReference type="ChEBI" id="CHEBI:60052"/>
        <dbReference type="ChEBI" id="CHEBI:140497"/>
        <dbReference type="EC" id="4.1.1.111"/>
    </reaction>
</comment>
<dbReference type="InterPro" id="IPR050684">
    <property type="entry name" value="HTH-Siroheme_Decarb"/>
</dbReference>
<proteinExistence type="inferred from homology"/>
<feature type="domain" description="Siroheme decarboxylase NirL-like HTH" evidence="7">
    <location>
        <begin position="195"/>
        <end position="241"/>
    </location>
</feature>
<evidence type="ECO:0000256" key="3">
    <source>
        <dbReference type="ARBA" id="ARBA00023457"/>
    </source>
</evidence>
<dbReference type="GO" id="GO:0016829">
    <property type="term" value="F:lyase activity"/>
    <property type="evidence" value="ECO:0007669"/>
    <property type="project" value="UniProtKB-KW"/>
</dbReference>
<feature type="domain" description="Siroheme decarboxylase NirL-like HTH" evidence="7">
    <location>
        <begin position="29"/>
        <end position="71"/>
    </location>
</feature>
<name>A0A7X3LRT8_9HYPH</name>
<feature type="domain" description="Siroheme decarboxylase AsnC-like ligand binding" evidence="6">
    <location>
        <begin position="252"/>
        <end position="339"/>
    </location>
</feature>
<dbReference type="PANTHER" id="PTHR43413">
    <property type="entry name" value="TRANSCRIPTIONAL REGULATOR, ASNC FAMILY"/>
    <property type="match status" value="1"/>
</dbReference>
<organism evidence="8 9">
    <name type="scientific">Stappia sediminis</name>
    <dbReference type="NCBI Taxonomy" id="2692190"/>
    <lineage>
        <taxon>Bacteria</taxon>
        <taxon>Pseudomonadati</taxon>
        <taxon>Pseudomonadota</taxon>
        <taxon>Alphaproteobacteria</taxon>
        <taxon>Hyphomicrobiales</taxon>
        <taxon>Stappiaceae</taxon>
        <taxon>Stappia</taxon>
    </lineage>
</organism>
<comment type="caution">
    <text evidence="8">The sequence shown here is derived from an EMBL/GenBank/DDBJ whole genome shotgun (WGS) entry which is preliminary data.</text>
</comment>
<dbReference type="Proteomes" id="UP000433101">
    <property type="component" value="Unassembled WGS sequence"/>
</dbReference>
<keyword evidence="9" id="KW-1185">Reference proteome</keyword>
<protein>
    <recommendedName>
        <fullName evidence="4">siroheme decarboxylase</fullName>
        <ecNumber evidence="4">4.1.1.111</ecNumber>
    </recommendedName>
</protein>
<dbReference type="RefSeq" id="WP_160774157.1">
    <property type="nucleotide sequence ID" value="NZ_WUMV01000001.1"/>
</dbReference>
<evidence type="ECO:0000259" key="7">
    <source>
        <dbReference type="Pfam" id="PF22451"/>
    </source>
</evidence>
<evidence type="ECO:0000313" key="9">
    <source>
        <dbReference type="Proteomes" id="UP000433101"/>
    </source>
</evidence>
<dbReference type="InterPro" id="IPR040523">
    <property type="entry name" value="AsnC_trans_reg2"/>
</dbReference>
<evidence type="ECO:0000313" key="8">
    <source>
        <dbReference type="EMBL" id="MXN63942.1"/>
    </source>
</evidence>
<sequence length="362" mass="39886">MPLANRTGTSFQADTHSGGAISLSREDWRVLDRLQDGIPVECRPFATVADELGLSETGLLTRLRHWSESGLLTRFGPLFDAERLGGAVCLCAMSVPEPRFEDVAKLVNSHREVAHNYAREHALNMWFVVSSDDSLRIEAATQAIEAECGLEVLRFPKLNEFYIGLKVTPPEETGLVSRPLPAPAHHEDVSLSAEERRLVEAMQAGLALVSRPFVRIAEDLGKSEDAVIERTRDMLSRGAIRRIAAVPNHYALGWSENAMTVWDIADDVLEDVGGRIGALAFVSHCYERPRHLPGWPYNLFAMVHGRSKAEVEEKIATLKETCGQHIRAADRLVSTRILKKTGLRLQPSDPIAPSQGGKACSA</sequence>
<comment type="similarity">
    <text evidence="3">Belongs to the Ahb/Nir family.</text>
</comment>
<evidence type="ECO:0000259" key="6">
    <source>
        <dbReference type="Pfam" id="PF17805"/>
    </source>
</evidence>
<evidence type="ECO:0000256" key="1">
    <source>
        <dbReference type="ARBA" id="ARBA00023239"/>
    </source>
</evidence>
<dbReference type="Gene3D" id="3.30.70.3460">
    <property type="match status" value="2"/>
</dbReference>
<dbReference type="EC" id="4.1.1.111" evidence="4"/>
<comment type="pathway">
    <text evidence="2">Porphyrin-containing compound metabolism.</text>
</comment>
<evidence type="ECO:0000256" key="5">
    <source>
        <dbReference type="ARBA" id="ARBA00048470"/>
    </source>
</evidence>
<dbReference type="PANTHER" id="PTHR43413:SF1">
    <property type="entry name" value="SIROHEME DECARBOXYLASE NIRL SUBUNIT"/>
    <property type="match status" value="1"/>
</dbReference>
<evidence type="ECO:0000256" key="2">
    <source>
        <dbReference type="ARBA" id="ARBA00023444"/>
    </source>
</evidence>
<accession>A0A7X3LRT8</accession>
<keyword evidence="1" id="KW-0456">Lyase</keyword>
<dbReference type="AlphaFoldDB" id="A0A7X3LRT8"/>
<dbReference type="InterPro" id="IPR053953">
    <property type="entry name" value="NirdL-like_HTH"/>
</dbReference>
<dbReference type="EMBL" id="WUMV01000001">
    <property type="protein sequence ID" value="MXN63942.1"/>
    <property type="molecule type" value="Genomic_DNA"/>
</dbReference>
<feature type="domain" description="Siroheme decarboxylase AsnC-like ligand binding" evidence="6">
    <location>
        <begin position="88"/>
        <end position="161"/>
    </location>
</feature>
<evidence type="ECO:0000256" key="4">
    <source>
        <dbReference type="ARBA" id="ARBA00023471"/>
    </source>
</evidence>
<dbReference type="Pfam" id="PF22451">
    <property type="entry name" value="NirdL-like_HTH"/>
    <property type="match status" value="2"/>
</dbReference>
<reference evidence="8 9" key="1">
    <citation type="submission" date="2019-12" db="EMBL/GenBank/DDBJ databases">
        <authorList>
            <person name="Li M."/>
        </authorList>
    </citation>
    <scope>NUCLEOTIDE SEQUENCE [LARGE SCALE GENOMIC DNA]</scope>
    <source>
        <strain evidence="8 9">GBMRC 2046</strain>
    </source>
</reference>
<dbReference type="Pfam" id="PF17805">
    <property type="entry name" value="AsnC_trans_reg2"/>
    <property type="match status" value="2"/>
</dbReference>